<name>A0AA37F9Z8_9ARCH</name>
<keyword evidence="2" id="KW-1185">Reference proteome</keyword>
<dbReference type="EMBL" id="BMNY01000003">
    <property type="protein sequence ID" value="GGM78532.1"/>
    <property type="molecule type" value="Genomic_DNA"/>
</dbReference>
<organism evidence="1 2">
    <name type="scientific">Thermogymnomonas acidicola</name>
    <dbReference type="NCBI Taxonomy" id="399579"/>
    <lineage>
        <taxon>Archaea</taxon>
        <taxon>Methanobacteriati</taxon>
        <taxon>Thermoplasmatota</taxon>
        <taxon>Thermoplasmata</taxon>
        <taxon>Thermoplasmatales</taxon>
        <taxon>Thermogymnomonas</taxon>
    </lineage>
</organism>
<dbReference type="Proteomes" id="UP000632195">
    <property type="component" value="Unassembled WGS sequence"/>
</dbReference>
<gene>
    <name evidence="1" type="ORF">GCM10007108_15900</name>
</gene>
<comment type="caution">
    <text evidence="1">The sequence shown here is derived from an EMBL/GenBank/DDBJ whole genome shotgun (WGS) entry which is preliminary data.</text>
</comment>
<dbReference type="AlphaFoldDB" id="A0AA37F9Z8"/>
<protein>
    <submittedName>
        <fullName evidence="1">Uncharacterized protein</fullName>
    </submittedName>
</protein>
<evidence type="ECO:0000313" key="1">
    <source>
        <dbReference type="EMBL" id="GGM78532.1"/>
    </source>
</evidence>
<reference evidence="1" key="1">
    <citation type="journal article" date="2014" name="Int. J. Syst. Evol. Microbiol.">
        <title>Complete genome sequence of Corynebacterium casei LMG S-19264T (=DSM 44701T), isolated from a smear-ripened cheese.</title>
        <authorList>
            <consortium name="US DOE Joint Genome Institute (JGI-PGF)"/>
            <person name="Walter F."/>
            <person name="Albersmeier A."/>
            <person name="Kalinowski J."/>
            <person name="Ruckert C."/>
        </authorList>
    </citation>
    <scope>NUCLEOTIDE SEQUENCE</scope>
    <source>
        <strain evidence="1">JCM 13583</strain>
    </source>
</reference>
<reference evidence="1" key="2">
    <citation type="submission" date="2022-09" db="EMBL/GenBank/DDBJ databases">
        <authorList>
            <person name="Sun Q."/>
            <person name="Ohkuma M."/>
        </authorList>
    </citation>
    <scope>NUCLEOTIDE SEQUENCE</scope>
    <source>
        <strain evidence="1">JCM 13583</strain>
    </source>
</reference>
<dbReference type="InterPro" id="IPR029044">
    <property type="entry name" value="Nucleotide-diphossugar_trans"/>
</dbReference>
<accession>A0AA37F9Z8</accession>
<evidence type="ECO:0000313" key="2">
    <source>
        <dbReference type="Proteomes" id="UP000632195"/>
    </source>
</evidence>
<proteinExistence type="predicted"/>
<dbReference type="SUPFAM" id="SSF53448">
    <property type="entry name" value="Nucleotide-diphospho-sugar transferases"/>
    <property type="match status" value="1"/>
</dbReference>
<sequence>MSLHVYAVKDALEALLGTGNYLDSIIPADITISFICYLEDMSREAIRSVKSIQEIGEELGLRYEIIIATPEASAARIRPLNKIECVTIVPIEGRASGKGKRVGTQKSRSKYLVFFDPATAYPVSVADIIHSYIIMDTKKMLLSSFAMMPSEALREVGGWRDLVSGEDSDLFSRFAVAYGIIAYPLVGMRPYGLSLVPRDRRIAALRDFITGLNLSASDVRTLSRMRHNPGRFRLGVAYLLSRMRLVKPYRFDRNNYIVVMESVFESLVLRDYEKLRGAVLPPRLVLRNEEVSYLKKKSKVFNDVHETLEKIIEVE</sequence>